<evidence type="ECO:0000256" key="1">
    <source>
        <dbReference type="SAM" id="SignalP"/>
    </source>
</evidence>
<evidence type="ECO:0000313" key="2">
    <source>
        <dbReference type="EMBL" id="KAL0279862.1"/>
    </source>
</evidence>
<comment type="caution">
    <text evidence="2">The sequence shown here is derived from an EMBL/GenBank/DDBJ whole genome shotgun (WGS) entry which is preliminary data.</text>
</comment>
<dbReference type="EMBL" id="JARGDH010000001">
    <property type="protein sequence ID" value="KAL0279862.1"/>
    <property type="molecule type" value="Genomic_DNA"/>
</dbReference>
<reference evidence="2" key="1">
    <citation type="journal article" date="2024" name="Gigascience">
        <title>Chromosome-level genome of the poultry shaft louse Menopon gallinae provides insight into the host-switching and adaptive evolution of parasitic lice.</title>
        <authorList>
            <person name="Xu Y."/>
            <person name="Ma L."/>
            <person name="Liu S."/>
            <person name="Liang Y."/>
            <person name="Liu Q."/>
            <person name="He Z."/>
            <person name="Tian L."/>
            <person name="Duan Y."/>
            <person name="Cai W."/>
            <person name="Li H."/>
            <person name="Song F."/>
        </authorList>
    </citation>
    <scope>NUCLEOTIDE SEQUENCE</scope>
    <source>
        <strain evidence="2">Cailab_2023a</strain>
    </source>
</reference>
<feature type="chain" id="PRO_5043654689" evidence="1">
    <location>
        <begin position="21"/>
        <end position="112"/>
    </location>
</feature>
<gene>
    <name evidence="2" type="ORF">PYX00_001334</name>
</gene>
<keyword evidence="1" id="KW-0732">Signal</keyword>
<sequence>MSRYLWTLLAFAALLCIGYAEDTETPQVEDEKECLAAGGICVHISNCPVEKVSAQAKCSKQDFGAVCCHSANPPTETRCEKLHGACKTFCGDNVKLTQAQDCPSDQFCCALV</sequence>
<organism evidence="2">
    <name type="scientific">Menopon gallinae</name>
    <name type="common">poultry shaft louse</name>
    <dbReference type="NCBI Taxonomy" id="328185"/>
    <lineage>
        <taxon>Eukaryota</taxon>
        <taxon>Metazoa</taxon>
        <taxon>Ecdysozoa</taxon>
        <taxon>Arthropoda</taxon>
        <taxon>Hexapoda</taxon>
        <taxon>Insecta</taxon>
        <taxon>Pterygota</taxon>
        <taxon>Neoptera</taxon>
        <taxon>Paraneoptera</taxon>
        <taxon>Psocodea</taxon>
        <taxon>Troctomorpha</taxon>
        <taxon>Phthiraptera</taxon>
        <taxon>Amblycera</taxon>
        <taxon>Menoponidae</taxon>
        <taxon>Menopon</taxon>
    </lineage>
</organism>
<accession>A0AAW2IDN1</accession>
<name>A0AAW2IDN1_9NEOP</name>
<protein>
    <submittedName>
        <fullName evidence="2">Uncharacterized protein</fullName>
    </submittedName>
</protein>
<proteinExistence type="predicted"/>
<dbReference type="AlphaFoldDB" id="A0AAW2IDN1"/>
<feature type="signal peptide" evidence="1">
    <location>
        <begin position="1"/>
        <end position="20"/>
    </location>
</feature>